<dbReference type="Gene3D" id="3.40.710.10">
    <property type="entry name" value="DD-peptidase/beta-lactamase superfamily"/>
    <property type="match status" value="1"/>
</dbReference>
<feature type="domain" description="Beta-lactamase class A catalytic" evidence="2">
    <location>
        <begin position="101"/>
        <end position="198"/>
    </location>
</feature>
<proteinExistence type="predicted"/>
<dbReference type="GO" id="GO:0046677">
    <property type="term" value="P:response to antibiotic"/>
    <property type="evidence" value="ECO:0007669"/>
    <property type="project" value="InterPro"/>
</dbReference>
<accession>A0A736RA16</accession>
<gene>
    <name evidence="3" type="ORF">GNB58_005352</name>
</gene>
<keyword evidence="3" id="KW-0378">Hydrolase</keyword>
<sequence length="359" mass="39342">VSSDWFSPDFLKQVSPAQVEQNITLLKEQFGDLKNTEVTEGKGFLQFEKARVPVLIGFDGASRINILWFGAPWLENTSLEDLTGKLKNAATGDISVFVTINGKSVIDDKSQRAMAVGSAFKLVVLKAYEDALASGELRREQVVTFEASDRSLPSGTLQVVSTGTPLTLEMLAQLMVKISDNTATDTLIRILGKERLEALSPGNVPFLKTRELFQLIAPGAEATRTRYRAAGPQERRQILSDLKEQPLPRTDQTGRIATWQNVEWYLTAREICGLLRSVKEAPALDSSSEPLFEGMNWKRIGYKGGSEYGVINLSAIGITPRGDEICVVVTANGDASQPVDRIAPLFADLLRVAGTKNKK</sequence>
<organism evidence="3">
    <name type="scientific">Salmonella enterica subsp. houtenae serovar 45:g,z51:-</name>
    <dbReference type="NCBI Taxonomy" id="1967611"/>
    <lineage>
        <taxon>Bacteria</taxon>
        <taxon>Pseudomonadati</taxon>
        <taxon>Pseudomonadota</taxon>
        <taxon>Gammaproteobacteria</taxon>
        <taxon>Enterobacterales</taxon>
        <taxon>Enterobacteriaceae</taxon>
        <taxon>Salmonella</taxon>
    </lineage>
</organism>
<dbReference type="InterPro" id="IPR000871">
    <property type="entry name" value="Beta-lactam_class-A"/>
</dbReference>
<comment type="catalytic activity">
    <reaction evidence="1">
        <text>a beta-lactam + H2O = a substituted beta-amino acid</text>
        <dbReference type="Rhea" id="RHEA:20401"/>
        <dbReference type="ChEBI" id="CHEBI:15377"/>
        <dbReference type="ChEBI" id="CHEBI:35627"/>
        <dbReference type="ChEBI" id="CHEBI:140347"/>
        <dbReference type="EC" id="3.5.2.6"/>
    </reaction>
</comment>
<dbReference type="PANTHER" id="PTHR35333">
    <property type="entry name" value="BETA-LACTAMASE"/>
    <property type="match status" value="1"/>
</dbReference>
<dbReference type="InterPro" id="IPR045155">
    <property type="entry name" value="Beta-lactam_cat"/>
</dbReference>
<comment type="caution">
    <text evidence="3">The sequence shown here is derived from an EMBL/GenBank/DDBJ whole genome shotgun (WGS) entry which is preliminary data.</text>
</comment>
<dbReference type="GO" id="GO:0008800">
    <property type="term" value="F:beta-lactamase activity"/>
    <property type="evidence" value="ECO:0007669"/>
    <property type="project" value="UniProtKB-EC"/>
</dbReference>
<evidence type="ECO:0000313" key="3">
    <source>
        <dbReference type="EMBL" id="HAE7768150.1"/>
    </source>
</evidence>
<dbReference type="PANTHER" id="PTHR35333:SF5">
    <property type="entry name" value="CONSERVED LIPOPROTEIN LPQF-RELATED"/>
    <property type="match status" value="1"/>
</dbReference>
<name>A0A736RA16_SALHO</name>
<dbReference type="GO" id="GO:0030655">
    <property type="term" value="P:beta-lactam antibiotic catabolic process"/>
    <property type="evidence" value="ECO:0007669"/>
    <property type="project" value="InterPro"/>
</dbReference>
<reference evidence="3" key="1">
    <citation type="journal article" date="2018" name="Genome Biol.">
        <title>SKESA: strategic k-mer extension for scrupulous assemblies.</title>
        <authorList>
            <person name="Souvorov A."/>
            <person name="Agarwala R."/>
            <person name="Lipman D.J."/>
        </authorList>
    </citation>
    <scope>NUCLEOTIDE SEQUENCE</scope>
    <source>
        <strain evidence="3">2584-68</strain>
    </source>
</reference>
<reference evidence="3" key="2">
    <citation type="submission" date="2018-07" db="EMBL/GenBank/DDBJ databases">
        <authorList>
            <consortium name="NCBI Pathogen Detection Project"/>
        </authorList>
    </citation>
    <scope>NUCLEOTIDE SEQUENCE</scope>
    <source>
        <strain evidence="3">2584-68</strain>
    </source>
</reference>
<evidence type="ECO:0000259" key="2">
    <source>
        <dbReference type="Pfam" id="PF13354"/>
    </source>
</evidence>
<dbReference type="EMBL" id="DAATAH010000228">
    <property type="protein sequence ID" value="HAE7768150.1"/>
    <property type="molecule type" value="Genomic_DNA"/>
</dbReference>
<dbReference type="Pfam" id="PF13354">
    <property type="entry name" value="Beta-lactamase2"/>
    <property type="match status" value="1"/>
</dbReference>
<evidence type="ECO:0000256" key="1">
    <source>
        <dbReference type="ARBA" id="ARBA00001526"/>
    </source>
</evidence>
<dbReference type="InterPro" id="IPR012338">
    <property type="entry name" value="Beta-lactam/transpept-like"/>
</dbReference>
<dbReference type="SUPFAM" id="SSF56601">
    <property type="entry name" value="beta-lactamase/transpeptidase-like"/>
    <property type="match status" value="1"/>
</dbReference>
<protein>
    <submittedName>
        <fullName evidence="3">Serine hydrolase</fullName>
    </submittedName>
</protein>
<feature type="non-terminal residue" evidence="3">
    <location>
        <position position="1"/>
    </location>
</feature>
<dbReference type="AlphaFoldDB" id="A0A736RA16"/>